<dbReference type="PANTHER" id="PTHR38113:SF2">
    <property type="entry name" value="DUF2293 DOMAIN-CONTAINING PROTEIN"/>
    <property type="match status" value="1"/>
</dbReference>
<comment type="caution">
    <text evidence="3">The sequence shown here is derived from an EMBL/GenBank/DDBJ whole genome shotgun (WGS) entry which is preliminary data.</text>
</comment>
<reference evidence="3" key="1">
    <citation type="journal article" date="2019" name="Beilstein J. Org. Chem.">
        <title>Nanangenines: drimane sesquiterpenoids as the dominant metabolite cohort of a novel Australian fungus, Aspergillus nanangensis.</title>
        <authorList>
            <person name="Lacey H.J."/>
            <person name="Gilchrist C.L.M."/>
            <person name="Crombie A."/>
            <person name="Kalaitzis J.A."/>
            <person name="Vuong D."/>
            <person name="Rutledge P.J."/>
            <person name="Turner P."/>
            <person name="Pitt J.I."/>
            <person name="Lacey E."/>
            <person name="Chooi Y.H."/>
            <person name="Piggott A.M."/>
        </authorList>
    </citation>
    <scope>NUCLEOTIDE SEQUENCE</scope>
    <source>
        <strain evidence="3">MST-FP2251</strain>
    </source>
</reference>
<dbReference type="InterPro" id="IPR018744">
    <property type="entry name" value="DUF2293"/>
</dbReference>
<feature type="domain" description="DUF2293" evidence="2">
    <location>
        <begin position="170"/>
        <end position="253"/>
    </location>
</feature>
<sequence length="272" mass="30336">MAGRRQSRTRARLSPRSPRSPQPIASYSSRSSTRNSRRSRSSPFAGISKSRPAQTKFGKRAGTPSKILLLPPSSDPLERNCFERQPMPDGYVFVPRGDVYITRHCRVKTKESQRMVYLVYDKSGKRTSGIRVPSEIYDSVLVSAAETAGSRASAVQHRDQRELAQSRALLRTQFPLMPEPDLDQILSHAFHKGSGRVGRTTQKTDAQKASLAVEAHIRHTHTPYETMLDAGVDRVDARKAVWDSIKAIKSTWEGDVAEPMGQMTLGDQMDTT</sequence>
<protein>
    <recommendedName>
        <fullName evidence="2">DUF2293 domain-containing protein</fullName>
    </recommendedName>
</protein>
<reference evidence="3" key="2">
    <citation type="submission" date="2020-02" db="EMBL/GenBank/DDBJ databases">
        <authorList>
            <person name="Gilchrist C.L.M."/>
            <person name="Chooi Y.-H."/>
        </authorList>
    </citation>
    <scope>NUCLEOTIDE SEQUENCE</scope>
    <source>
        <strain evidence="3">MST-FP2251</strain>
    </source>
</reference>
<dbReference type="EMBL" id="VCAU01000062">
    <property type="protein sequence ID" value="KAF9887393.1"/>
    <property type="molecule type" value="Genomic_DNA"/>
</dbReference>
<dbReference type="Pfam" id="PF10056">
    <property type="entry name" value="DUF2293"/>
    <property type="match status" value="1"/>
</dbReference>
<accession>A0AAD4CJK1</accession>
<dbReference type="AlphaFoldDB" id="A0AAD4CJK1"/>
<evidence type="ECO:0000259" key="2">
    <source>
        <dbReference type="Pfam" id="PF10056"/>
    </source>
</evidence>
<proteinExistence type="predicted"/>
<evidence type="ECO:0000313" key="4">
    <source>
        <dbReference type="Proteomes" id="UP001194746"/>
    </source>
</evidence>
<name>A0AAD4CJK1_ASPNN</name>
<dbReference type="Proteomes" id="UP001194746">
    <property type="component" value="Unassembled WGS sequence"/>
</dbReference>
<feature type="compositionally biased region" description="Basic residues" evidence="1">
    <location>
        <begin position="1"/>
        <end position="13"/>
    </location>
</feature>
<evidence type="ECO:0000313" key="3">
    <source>
        <dbReference type="EMBL" id="KAF9887393.1"/>
    </source>
</evidence>
<organism evidence="3 4">
    <name type="scientific">Aspergillus nanangensis</name>
    <dbReference type="NCBI Taxonomy" id="2582783"/>
    <lineage>
        <taxon>Eukaryota</taxon>
        <taxon>Fungi</taxon>
        <taxon>Dikarya</taxon>
        <taxon>Ascomycota</taxon>
        <taxon>Pezizomycotina</taxon>
        <taxon>Eurotiomycetes</taxon>
        <taxon>Eurotiomycetidae</taxon>
        <taxon>Eurotiales</taxon>
        <taxon>Aspergillaceae</taxon>
        <taxon>Aspergillus</taxon>
        <taxon>Aspergillus subgen. Circumdati</taxon>
    </lineage>
</organism>
<evidence type="ECO:0000256" key="1">
    <source>
        <dbReference type="SAM" id="MobiDB-lite"/>
    </source>
</evidence>
<feature type="region of interest" description="Disordered" evidence="1">
    <location>
        <begin position="1"/>
        <end position="72"/>
    </location>
</feature>
<feature type="compositionally biased region" description="Low complexity" evidence="1">
    <location>
        <begin position="14"/>
        <end position="34"/>
    </location>
</feature>
<gene>
    <name evidence="3" type="ORF">FE257_010248</name>
</gene>
<keyword evidence="4" id="KW-1185">Reference proteome</keyword>
<dbReference type="PANTHER" id="PTHR38113">
    <property type="match status" value="1"/>
</dbReference>